<gene>
    <name evidence="1" type="ORF">KC19_2G151100</name>
</gene>
<name>A0A8T0IVQ7_CERPU</name>
<dbReference type="AlphaFoldDB" id="A0A8T0IVQ7"/>
<reference evidence="1" key="1">
    <citation type="submission" date="2020-06" db="EMBL/GenBank/DDBJ databases">
        <title>WGS assembly of Ceratodon purpureus strain R40.</title>
        <authorList>
            <person name="Carey S.B."/>
            <person name="Jenkins J."/>
            <person name="Shu S."/>
            <person name="Lovell J.T."/>
            <person name="Sreedasyam A."/>
            <person name="Maumus F."/>
            <person name="Tiley G.P."/>
            <person name="Fernandez-Pozo N."/>
            <person name="Barry K."/>
            <person name="Chen C."/>
            <person name="Wang M."/>
            <person name="Lipzen A."/>
            <person name="Daum C."/>
            <person name="Saski C.A."/>
            <person name="Payton A.C."/>
            <person name="Mcbreen J.C."/>
            <person name="Conrad R.E."/>
            <person name="Kollar L.M."/>
            <person name="Olsson S."/>
            <person name="Huttunen S."/>
            <person name="Landis J.B."/>
            <person name="Wickett N.J."/>
            <person name="Johnson M.G."/>
            <person name="Rensing S.A."/>
            <person name="Grimwood J."/>
            <person name="Schmutz J."/>
            <person name="Mcdaniel S.F."/>
        </authorList>
    </citation>
    <scope>NUCLEOTIDE SEQUENCE</scope>
    <source>
        <strain evidence="1">R40</strain>
    </source>
</reference>
<protein>
    <submittedName>
        <fullName evidence="1">Uncharacterized protein</fullName>
    </submittedName>
</protein>
<comment type="caution">
    <text evidence="1">The sequence shown here is derived from an EMBL/GenBank/DDBJ whole genome shotgun (WGS) entry which is preliminary data.</text>
</comment>
<dbReference type="EMBL" id="CM026422">
    <property type="protein sequence ID" value="KAG0587245.1"/>
    <property type="molecule type" value="Genomic_DNA"/>
</dbReference>
<dbReference type="Proteomes" id="UP000822688">
    <property type="component" value="Chromosome 2"/>
</dbReference>
<evidence type="ECO:0000313" key="1">
    <source>
        <dbReference type="EMBL" id="KAG0587245.1"/>
    </source>
</evidence>
<keyword evidence="2" id="KW-1185">Reference proteome</keyword>
<proteinExistence type="predicted"/>
<sequence length="163" mass="17512">MALTMQAVGCSSTFTSGAPLIGVRGSPSSCRRARTVSPRSSLVLPAGGDECSLSNVDYQDVSSQWISADFLDLRLRSSTLICNEAVQALRKHFQKTSKAPPANVMSTTSRQQDMEQAAPSACHVKKPMAMPTVAVYDEALFSQLYSPGTTYATMSCFLDESLC</sequence>
<accession>A0A8T0IVQ7</accession>
<evidence type="ECO:0000313" key="2">
    <source>
        <dbReference type="Proteomes" id="UP000822688"/>
    </source>
</evidence>
<organism evidence="1 2">
    <name type="scientific">Ceratodon purpureus</name>
    <name type="common">Fire moss</name>
    <name type="synonym">Dicranum purpureum</name>
    <dbReference type="NCBI Taxonomy" id="3225"/>
    <lineage>
        <taxon>Eukaryota</taxon>
        <taxon>Viridiplantae</taxon>
        <taxon>Streptophyta</taxon>
        <taxon>Embryophyta</taxon>
        <taxon>Bryophyta</taxon>
        <taxon>Bryophytina</taxon>
        <taxon>Bryopsida</taxon>
        <taxon>Dicranidae</taxon>
        <taxon>Pseudoditrichales</taxon>
        <taxon>Ditrichaceae</taxon>
        <taxon>Ceratodon</taxon>
    </lineage>
</organism>